<dbReference type="InterPro" id="IPR005226">
    <property type="entry name" value="UPF0014_fam"/>
</dbReference>
<evidence type="ECO:0000256" key="4">
    <source>
        <dbReference type="ARBA" id="ARBA00022989"/>
    </source>
</evidence>
<evidence type="ECO:0000256" key="6">
    <source>
        <dbReference type="SAM" id="Phobius"/>
    </source>
</evidence>
<dbReference type="EMBL" id="JAIXMP010000039">
    <property type="protein sequence ID" value="KAI9248292.1"/>
    <property type="molecule type" value="Genomic_DNA"/>
</dbReference>
<feature type="transmembrane region" description="Helical" evidence="6">
    <location>
        <begin position="12"/>
        <end position="29"/>
    </location>
</feature>
<feature type="transmembrane region" description="Helical" evidence="6">
    <location>
        <begin position="229"/>
        <end position="251"/>
    </location>
</feature>
<organism evidence="7 8">
    <name type="scientific">Phascolomyces articulosus</name>
    <dbReference type="NCBI Taxonomy" id="60185"/>
    <lineage>
        <taxon>Eukaryota</taxon>
        <taxon>Fungi</taxon>
        <taxon>Fungi incertae sedis</taxon>
        <taxon>Mucoromycota</taxon>
        <taxon>Mucoromycotina</taxon>
        <taxon>Mucoromycetes</taxon>
        <taxon>Mucorales</taxon>
        <taxon>Lichtheimiaceae</taxon>
        <taxon>Phascolomyces</taxon>
    </lineage>
</organism>
<feature type="transmembrane region" description="Helical" evidence="6">
    <location>
        <begin position="100"/>
        <end position="121"/>
    </location>
</feature>
<keyword evidence="3 6" id="KW-0812">Transmembrane</keyword>
<protein>
    <submittedName>
        <fullName evidence="7">UPF0014 family</fullName>
    </submittedName>
</protein>
<sequence length="252" mass="27415">MGGGATTPSLDWSNVFTASIFVLFTAWISHSIGLRLGFPLIISSIRCVLQLTLMGLVLDDVLHVNNVKPVILITVALVLVGSYETVYHRTRKTLKRLFPIIFFVLLISNGVVCYLGVILALNESPFWRPVTFIPVMGMLLGNSMGSVAMATSVCVDSIIVHAPIIETRLSFGASRYEAVKTIATQAIRTAMLPALTQLSVMGMINIPGMMTGQIFAGMPVQQAVIYQEVIMFMVSASCGFGVLMTVCVRFFN</sequence>
<keyword evidence="8" id="KW-1185">Reference proteome</keyword>
<comment type="similarity">
    <text evidence="2">Belongs to the UPF0014 family.</text>
</comment>
<comment type="subcellular location">
    <subcellularLocation>
        <location evidence="1">Membrane</location>
        <topology evidence="1">Multi-pass membrane protein</topology>
    </subcellularLocation>
</comment>
<reference evidence="7" key="1">
    <citation type="journal article" date="2022" name="IScience">
        <title>Evolution of zygomycete secretomes and the origins of terrestrial fungal ecologies.</title>
        <authorList>
            <person name="Chang Y."/>
            <person name="Wang Y."/>
            <person name="Mondo S."/>
            <person name="Ahrendt S."/>
            <person name="Andreopoulos W."/>
            <person name="Barry K."/>
            <person name="Beard J."/>
            <person name="Benny G.L."/>
            <person name="Blankenship S."/>
            <person name="Bonito G."/>
            <person name="Cuomo C."/>
            <person name="Desiro A."/>
            <person name="Gervers K.A."/>
            <person name="Hundley H."/>
            <person name="Kuo A."/>
            <person name="LaButti K."/>
            <person name="Lang B.F."/>
            <person name="Lipzen A."/>
            <person name="O'Donnell K."/>
            <person name="Pangilinan J."/>
            <person name="Reynolds N."/>
            <person name="Sandor L."/>
            <person name="Smith M.E."/>
            <person name="Tsang A."/>
            <person name="Grigoriev I.V."/>
            <person name="Stajich J.E."/>
            <person name="Spatafora J.W."/>
        </authorList>
    </citation>
    <scope>NUCLEOTIDE SEQUENCE</scope>
    <source>
        <strain evidence="7">RSA 2281</strain>
    </source>
</reference>
<proteinExistence type="inferred from homology"/>
<dbReference type="GO" id="GO:0005886">
    <property type="term" value="C:plasma membrane"/>
    <property type="evidence" value="ECO:0007669"/>
    <property type="project" value="TreeGrafter"/>
</dbReference>
<dbReference type="PANTHER" id="PTHR30028">
    <property type="entry name" value="UPF0014 INNER MEMBRANE PROTEIN YBBM-RELATED"/>
    <property type="match status" value="1"/>
</dbReference>
<dbReference type="AlphaFoldDB" id="A0AAD5JZP4"/>
<accession>A0AAD5JZP4</accession>
<keyword evidence="4 6" id="KW-1133">Transmembrane helix</keyword>
<feature type="transmembrane region" description="Helical" evidence="6">
    <location>
        <begin position="186"/>
        <end position="209"/>
    </location>
</feature>
<evidence type="ECO:0000256" key="5">
    <source>
        <dbReference type="ARBA" id="ARBA00023136"/>
    </source>
</evidence>
<evidence type="ECO:0000313" key="8">
    <source>
        <dbReference type="Proteomes" id="UP001209540"/>
    </source>
</evidence>
<feature type="transmembrane region" description="Helical" evidence="6">
    <location>
        <begin position="70"/>
        <end position="88"/>
    </location>
</feature>
<gene>
    <name evidence="7" type="ORF">BDA99DRAFT_446422</name>
</gene>
<keyword evidence="5 6" id="KW-0472">Membrane</keyword>
<evidence type="ECO:0000256" key="1">
    <source>
        <dbReference type="ARBA" id="ARBA00004141"/>
    </source>
</evidence>
<feature type="transmembrane region" description="Helical" evidence="6">
    <location>
        <begin position="141"/>
        <end position="165"/>
    </location>
</feature>
<dbReference type="Pfam" id="PF03649">
    <property type="entry name" value="UPF0014"/>
    <property type="match status" value="1"/>
</dbReference>
<dbReference type="PANTHER" id="PTHR30028:SF0">
    <property type="entry name" value="PROTEIN ALUMINUM SENSITIVE 3"/>
    <property type="match status" value="1"/>
</dbReference>
<reference evidence="7" key="2">
    <citation type="submission" date="2023-02" db="EMBL/GenBank/DDBJ databases">
        <authorList>
            <consortium name="DOE Joint Genome Institute"/>
            <person name="Mondo S.J."/>
            <person name="Chang Y."/>
            <person name="Wang Y."/>
            <person name="Ahrendt S."/>
            <person name="Andreopoulos W."/>
            <person name="Barry K."/>
            <person name="Beard J."/>
            <person name="Benny G.L."/>
            <person name="Blankenship S."/>
            <person name="Bonito G."/>
            <person name="Cuomo C."/>
            <person name="Desiro A."/>
            <person name="Gervers K.A."/>
            <person name="Hundley H."/>
            <person name="Kuo A."/>
            <person name="LaButti K."/>
            <person name="Lang B.F."/>
            <person name="Lipzen A."/>
            <person name="O'Donnell K."/>
            <person name="Pangilinan J."/>
            <person name="Reynolds N."/>
            <person name="Sandor L."/>
            <person name="Smith M.W."/>
            <person name="Tsang A."/>
            <person name="Grigoriev I.V."/>
            <person name="Stajich J.E."/>
            <person name="Spatafora J.W."/>
        </authorList>
    </citation>
    <scope>NUCLEOTIDE SEQUENCE</scope>
    <source>
        <strain evidence="7">RSA 2281</strain>
    </source>
</reference>
<comment type="caution">
    <text evidence="7">The sequence shown here is derived from an EMBL/GenBank/DDBJ whole genome shotgun (WGS) entry which is preliminary data.</text>
</comment>
<evidence type="ECO:0000256" key="2">
    <source>
        <dbReference type="ARBA" id="ARBA00005268"/>
    </source>
</evidence>
<evidence type="ECO:0000313" key="7">
    <source>
        <dbReference type="EMBL" id="KAI9248292.1"/>
    </source>
</evidence>
<name>A0AAD5JZP4_9FUNG</name>
<evidence type="ECO:0000256" key="3">
    <source>
        <dbReference type="ARBA" id="ARBA00022692"/>
    </source>
</evidence>
<dbReference type="Proteomes" id="UP001209540">
    <property type="component" value="Unassembled WGS sequence"/>
</dbReference>